<proteinExistence type="predicted"/>
<dbReference type="HOGENOM" id="CLU_038018_1_1_1"/>
<reference evidence="1" key="3">
    <citation type="submission" date="2015-04" db="UniProtKB">
        <authorList>
            <consortium name="EnsemblPlants"/>
        </authorList>
    </citation>
    <scope>IDENTIFICATION</scope>
</reference>
<reference evidence="1 2" key="1">
    <citation type="submission" date="2012-08" db="EMBL/GenBank/DDBJ databases">
        <title>Oryza genome evolution.</title>
        <authorList>
            <person name="Wing R.A."/>
        </authorList>
    </citation>
    <scope>NUCLEOTIDE SEQUENCE</scope>
</reference>
<dbReference type="eggNOG" id="KOG1100">
    <property type="taxonomic scope" value="Eukaryota"/>
</dbReference>
<reference evidence="2" key="2">
    <citation type="submission" date="2013-12" db="EMBL/GenBank/DDBJ databases">
        <authorList>
            <person name="Yu Y."/>
            <person name="Lee S."/>
            <person name="de Baynast K."/>
            <person name="Wissotski M."/>
            <person name="Liu L."/>
            <person name="Talag J."/>
            <person name="Goicoechea J."/>
            <person name="Angelova A."/>
            <person name="Jetty R."/>
            <person name="Kudrna D."/>
            <person name="Golser W."/>
            <person name="Rivera L."/>
            <person name="Zhang J."/>
            <person name="Wing R."/>
        </authorList>
    </citation>
    <scope>NUCLEOTIDE SEQUENCE</scope>
</reference>
<evidence type="ECO:0000313" key="2">
    <source>
        <dbReference type="Proteomes" id="UP000032180"/>
    </source>
</evidence>
<dbReference type="AlphaFoldDB" id="A0A0D9W4H6"/>
<dbReference type="Proteomes" id="UP000032180">
    <property type="component" value="Chromosome 4"/>
</dbReference>
<name>A0A0D9W4H6_9ORYZ</name>
<dbReference type="Gramene" id="LPERR04G08110.1">
    <property type="protein sequence ID" value="LPERR04G08110.1"/>
    <property type="gene ID" value="LPERR04G08110"/>
</dbReference>
<keyword evidence="2" id="KW-1185">Reference proteome</keyword>
<organism evidence="1 2">
    <name type="scientific">Leersia perrieri</name>
    <dbReference type="NCBI Taxonomy" id="77586"/>
    <lineage>
        <taxon>Eukaryota</taxon>
        <taxon>Viridiplantae</taxon>
        <taxon>Streptophyta</taxon>
        <taxon>Embryophyta</taxon>
        <taxon>Tracheophyta</taxon>
        <taxon>Spermatophyta</taxon>
        <taxon>Magnoliopsida</taxon>
        <taxon>Liliopsida</taxon>
        <taxon>Poales</taxon>
        <taxon>Poaceae</taxon>
        <taxon>BOP clade</taxon>
        <taxon>Oryzoideae</taxon>
        <taxon>Oryzeae</taxon>
        <taxon>Oryzinae</taxon>
        <taxon>Leersia</taxon>
    </lineage>
</organism>
<accession>A0A0D9W4H6</accession>
<sequence>MAVQAQYLPPDLYAFRALDGAMVPASGFLDDHGGCAPAAAGMGHTVLSDLPRSELTCNENSGVGYGFVPRKRARLDADEAAVGALMVAAQQQRMAMAHGSLLPGDVQQSSRALGCGVASTSGRVNNVAGGLSQGLLSQLYHQGVEIDALVRLEL</sequence>
<dbReference type="EnsemblPlants" id="LPERR04G08110.1">
    <property type="protein sequence ID" value="LPERR04G08110.1"/>
    <property type="gene ID" value="LPERR04G08110"/>
</dbReference>
<evidence type="ECO:0000313" key="1">
    <source>
        <dbReference type="EnsemblPlants" id="LPERR04G08110.1"/>
    </source>
</evidence>
<dbReference type="STRING" id="77586.A0A0D9W4H6"/>
<protein>
    <submittedName>
        <fullName evidence="1">Uncharacterized protein</fullName>
    </submittedName>
</protein>